<keyword evidence="2" id="KW-1185">Reference proteome</keyword>
<dbReference type="EMBL" id="LJCO01000077">
    <property type="protein sequence ID" value="KPV42396.1"/>
    <property type="molecule type" value="Genomic_DNA"/>
</dbReference>
<accession>A0A0P9CAI2</accession>
<reference evidence="1 2" key="1">
    <citation type="submission" date="2015-09" db="EMBL/GenBank/DDBJ databases">
        <title>Draft genome sequence of Alicyclobacillus ferrooxydans DSM 22381.</title>
        <authorList>
            <person name="Hemp J."/>
        </authorList>
    </citation>
    <scope>NUCLEOTIDE SEQUENCE [LARGE SCALE GENOMIC DNA]</scope>
    <source>
        <strain evidence="1 2">TC-34</strain>
    </source>
</reference>
<dbReference type="STRING" id="471514.AN477_17455"/>
<name>A0A0P9CAI2_9BACL</name>
<dbReference type="PATRIC" id="fig|471514.4.peg.4950"/>
<dbReference type="Proteomes" id="UP000050482">
    <property type="component" value="Unassembled WGS sequence"/>
</dbReference>
<evidence type="ECO:0000313" key="2">
    <source>
        <dbReference type="Proteomes" id="UP000050482"/>
    </source>
</evidence>
<protein>
    <submittedName>
        <fullName evidence="1">Uncharacterized protein</fullName>
    </submittedName>
</protein>
<comment type="caution">
    <text evidence="1">The sequence shown here is derived from an EMBL/GenBank/DDBJ whole genome shotgun (WGS) entry which is preliminary data.</text>
</comment>
<evidence type="ECO:0000313" key="1">
    <source>
        <dbReference type="EMBL" id="KPV42396.1"/>
    </source>
</evidence>
<sequence length="72" mass="7954">MWADLPPCGQTRLCVGKLAPCEQTCLHVGRPVSSEQTRFDVGKQTVLFLADETVYKRLTMQAPWEGSQTTAA</sequence>
<dbReference type="AlphaFoldDB" id="A0A0P9CAI2"/>
<proteinExistence type="predicted"/>
<organism evidence="1 2">
    <name type="scientific">Alicyclobacillus ferrooxydans</name>
    <dbReference type="NCBI Taxonomy" id="471514"/>
    <lineage>
        <taxon>Bacteria</taxon>
        <taxon>Bacillati</taxon>
        <taxon>Bacillota</taxon>
        <taxon>Bacilli</taxon>
        <taxon>Bacillales</taxon>
        <taxon>Alicyclobacillaceae</taxon>
        <taxon>Alicyclobacillus</taxon>
    </lineage>
</organism>
<gene>
    <name evidence="1" type="ORF">AN477_17455</name>
</gene>